<feature type="region of interest" description="Disordered" evidence="2">
    <location>
        <begin position="462"/>
        <end position="503"/>
    </location>
</feature>
<accession>A0ABV5YU56</accession>
<keyword evidence="3" id="KW-1133">Transmembrane helix</keyword>
<protein>
    <submittedName>
        <fullName evidence="5">LCP family protein</fullName>
    </submittedName>
</protein>
<evidence type="ECO:0000313" key="6">
    <source>
        <dbReference type="Proteomes" id="UP001589627"/>
    </source>
</evidence>
<feature type="transmembrane region" description="Helical" evidence="3">
    <location>
        <begin position="47"/>
        <end position="70"/>
    </location>
</feature>
<name>A0ABV5YU56_9ACTN</name>
<dbReference type="Gene3D" id="3.40.630.190">
    <property type="entry name" value="LCP protein"/>
    <property type="match status" value="1"/>
</dbReference>
<evidence type="ECO:0000313" key="5">
    <source>
        <dbReference type="EMBL" id="MFB9837937.1"/>
    </source>
</evidence>
<keyword evidence="3" id="KW-0812">Transmembrane</keyword>
<comment type="similarity">
    <text evidence="1">Belongs to the LytR/CpsA/Psr (LCP) family.</text>
</comment>
<dbReference type="InterPro" id="IPR004474">
    <property type="entry name" value="LytR_CpsA_psr"/>
</dbReference>
<evidence type="ECO:0000256" key="2">
    <source>
        <dbReference type="SAM" id="MobiDB-lite"/>
    </source>
</evidence>
<proteinExistence type="inferred from homology"/>
<comment type="caution">
    <text evidence="5">The sequence shown here is derived from an EMBL/GenBank/DDBJ whole genome shotgun (WGS) entry which is preliminary data.</text>
</comment>
<feature type="domain" description="Cell envelope-related transcriptional attenuator" evidence="4">
    <location>
        <begin position="194"/>
        <end position="384"/>
    </location>
</feature>
<evidence type="ECO:0000259" key="4">
    <source>
        <dbReference type="Pfam" id="PF03816"/>
    </source>
</evidence>
<dbReference type="NCBIfam" id="TIGR00350">
    <property type="entry name" value="lytR_cpsA_psr"/>
    <property type="match status" value="1"/>
</dbReference>
<feature type="compositionally biased region" description="Polar residues" evidence="2">
    <location>
        <begin position="494"/>
        <end position="503"/>
    </location>
</feature>
<dbReference type="Proteomes" id="UP001589627">
    <property type="component" value="Unassembled WGS sequence"/>
</dbReference>
<dbReference type="RefSeq" id="WP_378210883.1">
    <property type="nucleotide sequence ID" value="NZ_JBHLZP010000443.1"/>
</dbReference>
<keyword evidence="3" id="KW-0472">Membrane</keyword>
<evidence type="ECO:0000256" key="1">
    <source>
        <dbReference type="ARBA" id="ARBA00006068"/>
    </source>
</evidence>
<dbReference type="InterPro" id="IPR050922">
    <property type="entry name" value="LytR/CpsA/Psr_CW_biosynth"/>
</dbReference>
<gene>
    <name evidence="5" type="ORF">ACFFNX_37825</name>
</gene>
<dbReference type="PANTHER" id="PTHR33392:SF6">
    <property type="entry name" value="POLYISOPRENYL-TEICHOIC ACID--PEPTIDOGLYCAN TEICHOIC ACID TRANSFERASE TAGU"/>
    <property type="match status" value="1"/>
</dbReference>
<feature type="transmembrane region" description="Helical" evidence="3">
    <location>
        <begin position="82"/>
        <end position="103"/>
    </location>
</feature>
<dbReference type="PANTHER" id="PTHR33392">
    <property type="entry name" value="POLYISOPRENYL-TEICHOIC ACID--PEPTIDOGLYCAN TEICHOIC ACID TRANSFERASE TAGU"/>
    <property type="match status" value="1"/>
</dbReference>
<feature type="compositionally biased region" description="Low complexity" evidence="2">
    <location>
        <begin position="477"/>
        <end position="493"/>
    </location>
</feature>
<feature type="transmembrane region" description="Helical" evidence="3">
    <location>
        <begin position="123"/>
        <end position="147"/>
    </location>
</feature>
<feature type="transmembrane region" description="Helical" evidence="3">
    <location>
        <begin position="21"/>
        <end position="41"/>
    </location>
</feature>
<dbReference type="Pfam" id="PF03816">
    <property type="entry name" value="LytR_cpsA_psr"/>
    <property type="match status" value="1"/>
</dbReference>
<reference evidence="5 6" key="1">
    <citation type="submission" date="2024-09" db="EMBL/GenBank/DDBJ databases">
        <authorList>
            <person name="Sun Q."/>
            <person name="Mori K."/>
        </authorList>
    </citation>
    <scope>NUCLEOTIDE SEQUENCE [LARGE SCALE GENOMIC DNA]</scope>
    <source>
        <strain evidence="5 6">TBRC 0563</strain>
    </source>
</reference>
<organism evidence="5 6">
    <name type="scientific">Actinoallomurus acaciae</name>
    <dbReference type="NCBI Taxonomy" id="502577"/>
    <lineage>
        <taxon>Bacteria</taxon>
        <taxon>Bacillati</taxon>
        <taxon>Actinomycetota</taxon>
        <taxon>Actinomycetes</taxon>
        <taxon>Streptosporangiales</taxon>
        <taxon>Thermomonosporaceae</taxon>
        <taxon>Actinoallomurus</taxon>
    </lineage>
</organism>
<evidence type="ECO:0000256" key="3">
    <source>
        <dbReference type="SAM" id="Phobius"/>
    </source>
</evidence>
<sequence length="503" mass="53439">MARRRYESRVTRGRRPVPIAGLWRALGLTLASSVVWGIAHLSAGRRAAGLSLMGALGLLVFGAATAALAFQERLKQLVVQGAWLNAIAAGILVLAVVWALVVIRSFQVVCPRGLPGAMRFTAGTLVVILALVVCTPLVYAANATYVLRDTLSSIFPGDDRSGGTVDAADPWKNKPRVNVLLLGGDGGKDRTGIRTDSMTVASVDTKTGNTVLLSLPRALYRFQVPSRLRSVWPNGYTGDYPPNGTCPSGACLLNELYIQGEKHPNLEPGYGKGQRGPHLLEDVIGYLTGLKLDYYVLVNLDGFKDIVDAMGGVKVHVLASADGRPLPIGGDPDRGIPPSGYLTPGWHHLDGEHALWYGRTRHADDDFHRMDRQKCLMRDIANQADPQKVVTHFEKLANAAKSTISTNIPAALLPALVKLAGTVKRGADISSLSYDPSKIPGFHTDRPADAAIVSVMRHAAAQAIAKSTQPPTPPASATPGARRTPAAGRTSSSGASVSLKNAC</sequence>
<keyword evidence="6" id="KW-1185">Reference proteome</keyword>
<dbReference type="EMBL" id="JBHLZP010000443">
    <property type="protein sequence ID" value="MFB9837937.1"/>
    <property type="molecule type" value="Genomic_DNA"/>
</dbReference>